<proteinExistence type="inferred from homology"/>
<dbReference type="EMBL" id="MJEH01000063">
    <property type="protein sequence ID" value="OEH91265.1"/>
    <property type="molecule type" value="Genomic_DNA"/>
</dbReference>
<sequence length="222" mass="24675">MTTVDPSLYLQNYQSQNTGSGSNVLDKDAFIKILMTQLQNQDPSSPMEDKEFIAQMAQFSALEQTTNLNETMNNFINLEKQTQLVYFSEMIGKDILFEREVLGEEDTEPITETGQGTIKGVTMENGYMVYHLEDGTIIPETQVTEIQKASKHVASDNLISQASSLIGKNVTWTEEVEGQDGEIINETNQSIVSSVSFKDGKVTYVLESGHSIKGSDIVEISR</sequence>
<dbReference type="NCBIfam" id="NF007197">
    <property type="entry name" value="PRK09618.1"/>
    <property type="match status" value="1"/>
</dbReference>
<dbReference type="OrthoDB" id="280334at2"/>
<dbReference type="Pfam" id="PF03963">
    <property type="entry name" value="FlgD"/>
    <property type="match status" value="1"/>
</dbReference>
<organism evidence="4 5">
    <name type="scientific">Bacillus solimangrovi</name>
    <dbReference type="NCBI Taxonomy" id="1305675"/>
    <lineage>
        <taxon>Bacteria</taxon>
        <taxon>Bacillati</taxon>
        <taxon>Bacillota</taxon>
        <taxon>Bacilli</taxon>
        <taxon>Bacillales</taxon>
        <taxon>Bacillaceae</taxon>
        <taxon>Bacillus</taxon>
    </lineage>
</organism>
<dbReference type="RefSeq" id="WP_069718781.1">
    <property type="nucleotide sequence ID" value="NZ_MJEH01000063.1"/>
</dbReference>
<reference evidence="4 5" key="1">
    <citation type="submission" date="2016-08" db="EMBL/GenBank/DDBJ databases">
        <title>Genome of Bacillus solimangrovi GH2-4.</title>
        <authorList>
            <person name="Lim S."/>
            <person name="Kim B.-C."/>
        </authorList>
    </citation>
    <scope>NUCLEOTIDE SEQUENCE [LARGE SCALE GENOMIC DNA]</scope>
    <source>
        <strain evidence="4 5">GH2-4</strain>
    </source>
</reference>
<comment type="caution">
    <text evidence="4">The sequence shown here is derived from an EMBL/GenBank/DDBJ whole genome shotgun (WGS) entry which is preliminary data.</text>
</comment>
<name>A0A1E5LB11_9BACI</name>
<evidence type="ECO:0000313" key="4">
    <source>
        <dbReference type="EMBL" id="OEH91265.1"/>
    </source>
</evidence>
<keyword evidence="2 3" id="KW-1005">Bacterial flagellum biogenesis</keyword>
<evidence type="ECO:0000256" key="1">
    <source>
        <dbReference type="ARBA" id="ARBA00010577"/>
    </source>
</evidence>
<dbReference type="AlphaFoldDB" id="A0A1E5LB11"/>
<keyword evidence="5" id="KW-1185">Reference proteome</keyword>
<evidence type="ECO:0000256" key="2">
    <source>
        <dbReference type="ARBA" id="ARBA00022795"/>
    </source>
</evidence>
<comment type="function">
    <text evidence="3">Required for flagellar hook formation. May act as a scaffolding protein.</text>
</comment>
<comment type="similarity">
    <text evidence="1 3">Belongs to the FlgD family.</text>
</comment>
<evidence type="ECO:0000313" key="5">
    <source>
        <dbReference type="Proteomes" id="UP000095209"/>
    </source>
</evidence>
<dbReference type="GO" id="GO:0044781">
    <property type="term" value="P:bacterial-type flagellum organization"/>
    <property type="evidence" value="ECO:0007669"/>
    <property type="project" value="UniProtKB-UniRule"/>
</dbReference>
<dbReference type="Proteomes" id="UP000095209">
    <property type="component" value="Unassembled WGS sequence"/>
</dbReference>
<dbReference type="InterPro" id="IPR005648">
    <property type="entry name" value="FlgD"/>
</dbReference>
<dbReference type="STRING" id="1305675.BFG57_06505"/>
<accession>A0A1E5LB11</accession>
<protein>
    <recommendedName>
        <fullName evidence="3">Basal-body rod modification protein FlgD</fullName>
    </recommendedName>
</protein>
<evidence type="ECO:0000256" key="3">
    <source>
        <dbReference type="RuleBase" id="RU362076"/>
    </source>
</evidence>
<gene>
    <name evidence="4" type="ORF">BFG57_06505</name>
</gene>